<dbReference type="Proteomes" id="UP001590951">
    <property type="component" value="Unassembled WGS sequence"/>
</dbReference>
<organism evidence="2 3">
    <name type="scientific">Lepraria finkii</name>
    <dbReference type="NCBI Taxonomy" id="1340010"/>
    <lineage>
        <taxon>Eukaryota</taxon>
        <taxon>Fungi</taxon>
        <taxon>Dikarya</taxon>
        <taxon>Ascomycota</taxon>
        <taxon>Pezizomycotina</taxon>
        <taxon>Lecanoromycetes</taxon>
        <taxon>OSLEUM clade</taxon>
        <taxon>Lecanoromycetidae</taxon>
        <taxon>Lecanorales</taxon>
        <taxon>Lecanorineae</taxon>
        <taxon>Stereocaulaceae</taxon>
        <taxon>Lepraria</taxon>
    </lineage>
</organism>
<feature type="compositionally biased region" description="Basic and acidic residues" evidence="1">
    <location>
        <begin position="488"/>
        <end position="516"/>
    </location>
</feature>
<feature type="compositionally biased region" description="Polar residues" evidence="1">
    <location>
        <begin position="517"/>
        <end position="558"/>
    </location>
</feature>
<proteinExistence type="predicted"/>
<feature type="region of interest" description="Disordered" evidence="1">
    <location>
        <begin position="459"/>
        <end position="591"/>
    </location>
</feature>
<evidence type="ECO:0000313" key="2">
    <source>
        <dbReference type="EMBL" id="KAL2055083.1"/>
    </source>
</evidence>
<dbReference type="InterPro" id="IPR027796">
    <property type="entry name" value="OTT_1508_deam-like"/>
</dbReference>
<sequence length="730" mass="81158">MSSEQLLPVQTASVNQSIWQAVNLDSFRRHVVALQQASNKIPSDPQEYSARSWLARRTNASESNYVLSIDAEQRLADDLAFIAAAEEGVKTISAVTLEQHVGGAGLTVRLAANETIPERVPSTFRALFELLSRCACKKFSREKCSESLFDQVIMLSQNRIHGRLQSTFWQSPRHRQHEARTPLSLEIQAVSLRIERLPSRKNKRFSVLSKKLNELCGLFERVDAFAGKSSEAEDLLADVAKQCYAVSTSDGKSTLEETVAGYGYTPNDVCRNKHIRQIYKIGRYWGLCLYMAEASRKYDKLFKNIKLETIRPYRAIISPISFKGPPAKCHVHAEIQLLTFYGSNPNLPALKPRVLGASKAACYLCNLFIKEYAEFFVSKTHGQLYDQWNVPDLATFSGPQRLQYRTVLRNMDTELQIAERRERSRPRMQKRREALGSWLDLTTVFPLSPNASDAGTVLSEAKSDATIPIPSGTKTPRTLSAEAIPRSARAERLERRNLLKEVQDTRKVPETSEEHPTTSSPNPARASPITTQPNPTRVSSIATQPNPTRVSPIATQPNPVDLPLLSAGPSPQPPSLNSPPMASPMPPSPPISTPLPVNRDDLAKPRACIPLHQTPGIASSTAAELPSSPSSSSIQSWEYPIERTIVTTSPFRSKHDKLSVTFEIEGTGHGNVAIAHFSGSKEPATGIPINLRAMKENEILHFEREHEEDHLVLNLQHAGNQSTQIKLQWL</sequence>
<evidence type="ECO:0000256" key="1">
    <source>
        <dbReference type="SAM" id="MobiDB-lite"/>
    </source>
</evidence>
<dbReference type="EMBL" id="JBHFEH010000012">
    <property type="protein sequence ID" value="KAL2055083.1"/>
    <property type="molecule type" value="Genomic_DNA"/>
</dbReference>
<reference evidence="2 3" key="1">
    <citation type="submission" date="2024-09" db="EMBL/GenBank/DDBJ databases">
        <title>Rethinking Asexuality: The Enigmatic Case of Functional Sexual Genes in Lepraria (Stereocaulaceae).</title>
        <authorList>
            <person name="Doellman M."/>
            <person name="Sun Y."/>
            <person name="Barcenas-Pena A."/>
            <person name="Lumbsch H.T."/>
            <person name="Grewe F."/>
        </authorList>
    </citation>
    <scope>NUCLEOTIDE SEQUENCE [LARGE SCALE GENOMIC DNA]</scope>
    <source>
        <strain evidence="2 3">Grewe 0041</strain>
    </source>
</reference>
<name>A0ABR4BCC5_9LECA</name>
<protein>
    <submittedName>
        <fullName evidence="2">Uncharacterized protein</fullName>
    </submittedName>
</protein>
<feature type="compositionally biased region" description="Pro residues" evidence="1">
    <location>
        <begin position="570"/>
        <end position="591"/>
    </location>
</feature>
<keyword evidence="3" id="KW-1185">Reference proteome</keyword>
<dbReference type="Pfam" id="PF14441">
    <property type="entry name" value="OTT_1508_deam"/>
    <property type="match status" value="1"/>
</dbReference>
<comment type="caution">
    <text evidence="2">The sequence shown here is derived from an EMBL/GenBank/DDBJ whole genome shotgun (WGS) entry which is preliminary data.</text>
</comment>
<accession>A0ABR4BCC5</accession>
<gene>
    <name evidence="2" type="ORF">ABVK25_004421</name>
</gene>
<evidence type="ECO:0000313" key="3">
    <source>
        <dbReference type="Proteomes" id="UP001590951"/>
    </source>
</evidence>